<keyword evidence="3" id="KW-0813">Transport</keyword>
<keyword evidence="5" id="KW-0997">Cell inner membrane</keyword>
<comment type="subcellular location">
    <subcellularLocation>
        <location evidence="1">Cell inner membrane</location>
        <topology evidence="1">Multi-pass membrane protein</topology>
    </subcellularLocation>
</comment>
<evidence type="ECO:0000256" key="7">
    <source>
        <dbReference type="ARBA" id="ARBA00022982"/>
    </source>
</evidence>
<dbReference type="GO" id="GO:0006457">
    <property type="term" value="P:protein folding"/>
    <property type="evidence" value="ECO:0007669"/>
    <property type="project" value="InterPro"/>
</dbReference>
<evidence type="ECO:0000256" key="12">
    <source>
        <dbReference type="ARBA" id="ARBA00023186"/>
    </source>
</evidence>
<dbReference type="InterPro" id="IPR023380">
    <property type="entry name" value="DsbB-like_sf"/>
</dbReference>
<dbReference type="Gene3D" id="1.20.1550.10">
    <property type="entry name" value="DsbB-like"/>
    <property type="match status" value="1"/>
</dbReference>
<comment type="similarity">
    <text evidence="2">Belongs to the DsbB family.</text>
</comment>
<organism evidence="15">
    <name type="scientific">marine metagenome</name>
    <dbReference type="NCBI Taxonomy" id="408172"/>
    <lineage>
        <taxon>unclassified sequences</taxon>
        <taxon>metagenomes</taxon>
        <taxon>ecological metagenomes</taxon>
    </lineage>
</organism>
<evidence type="ECO:0000256" key="9">
    <source>
        <dbReference type="ARBA" id="ARBA00023002"/>
    </source>
</evidence>
<keyword evidence="10 14" id="KW-0472">Membrane</keyword>
<feature type="transmembrane region" description="Helical" evidence="14">
    <location>
        <begin position="144"/>
        <end position="164"/>
    </location>
</feature>
<keyword evidence="9" id="KW-0560">Oxidoreductase</keyword>
<evidence type="ECO:0000256" key="2">
    <source>
        <dbReference type="ARBA" id="ARBA00008823"/>
    </source>
</evidence>
<evidence type="ECO:0000256" key="6">
    <source>
        <dbReference type="ARBA" id="ARBA00022692"/>
    </source>
</evidence>
<dbReference type="InterPro" id="IPR003752">
    <property type="entry name" value="DiS_bond_form_DsbB/BdbC"/>
</dbReference>
<evidence type="ECO:0000256" key="11">
    <source>
        <dbReference type="ARBA" id="ARBA00023157"/>
    </source>
</evidence>
<accession>A0A381QNE4</accession>
<evidence type="ECO:0000256" key="14">
    <source>
        <dbReference type="SAM" id="Phobius"/>
    </source>
</evidence>
<evidence type="ECO:0000256" key="10">
    <source>
        <dbReference type="ARBA" id="ARBA00023136"/>
    </source>
</evidence>
<evidence type="ECO:0000256" key="3">
    <source>
        <dbReference type="ARBA" id="ARBA00022448"/>
    </source>
</evidence>
<keyword evidence="13" id="KW-0676">Redox-active center</keyword>
<reference evidence="15" key="1">
    <citation type="submission" date="2018-05" db="EMBL/GenBank/DDBJ databases">
        <authorList>
            <person name="Lanie J.A."/>
            <person name="Ng W.-L."/>
            <person name="Kazmierczak K.M."/>
            <person name="Andrzejewski T.M."/>
            <person name="Davidsen T.M."/>
            <person name="Wayne K.J."/>
            <person name="Tettelin H."/>
            <person name="Glass J.I."/>
            <person name="Rusch D."/>
            <person name="Podicherti R."/>
            <person name="Tsui H.-C.T."/>
            <person name="Winkler M.E."/>
        </authorList>
    </citation>
    <scope>NUCLEOTIDE SEQUENCE</scope>
</reference>
<dbReference type="GO" id="GO:0005886">
    <property type="term" value="C:plasma membrane"/>
    <property type="evidence" value="ECO:0007669"/>
    <property type="project" value="UniProtKB-SubCell"/>
</dbReference>
<evidence type="ECO:0000313" key="15">
    <source>
        <dbReference type="EMBL" id="SUZ80570.1"/>
    </source>
</evidence>
<keyword evidence="8 14" id="KW-1133">Transmembrane helix</keyword>
<dbReference type="GO" id="GO:0015035">
    <property type="term" value="F:protein-disulfide reductase activity"/>
    <property type="evidence" value="ECO:0007669"/>
    <property type="project" value="InterPro"/>
</dbReference>
<keyword evidence="4" id="KW-1003">Cell membrane</keyword>
<keyword evidence="6 14" id="KW-0812">Transmembrane</keyword>
<evidence type="ECO:0000256" key="13">
    <source>
        <dbReference type="ARBA" id="ARBA00023284"/>
    </source>
</evidence>
<keyword evidence="7" id="KW-0249">Electron transport</keyword>
<keyword evidence="12" id="KW-0143">Chaperone</keyword>
<feature type="transmembrane region" description="Helical" evidence="14">
    <location>
        <begin position="44"/>
        <end position="63"/>
    </location>
</feature>
<keyword evidence="11" id="KW-1015">Disulfide bond</keyword>
<feature type="transmembrane region" description="Helical" evidence="14">
    <location>
        <begin position="12"/>
        <end position="32"/>
    </location>
</feature>
<dbReference type="HAMAP" id="MF_00286">
    <property type="entry name" value="DsbB"/>
    <property type="match status" value="1"/>
</dbReference>
<dbReference type="InterPro" id="IPR022920">
    <property type="entry name" value="Disulphide_bond_form_DsbB"/>
</dbReference>
<dbReference type="InterPro" id="IPR050183">
    <property type="entry name" value="DsbB"/>
</dbReference>
<evidence type="ECO:0000256" key="8">
    <source>
        <dbReference type="ARBA" id="ARBA00022989"/>
    </source>
</evidence>
<dbReference type="PANTHER" id="PTHR36570:SF3">
    <property type="entry name" value="DISULFIDE BOND FORMATION PROTEIN B"/>
    <property type="match status" value="1"/>
</dbReference>
<evidence type="ECO:0000256" key="4">
    <source>
        <dbReference type="ARBA" id="ARBA00022475"/>
    </source>
</evidence>
<protein>
    <recommendedName>
        <fullName evidence="16">Disulfide bond formation protein B</fullName>
    </recommendedName>
</protein>
<gene>
    <name evidence="15" type="ORF">METZ01_LOCUS33424</name>
</gene>
<evidence type="ECO:0008006" key="16">
    <source>
        <dbReference type="Google" id="ProtNLM"/>
    </source>
</evidence>
<dbReference type="SUPFAM" id="SSF158442">
    <property type="entry name" value="DsbB-like"/>
    <property type="match status" value="1"/>
</dbReference>
<sequence length="171" mass="19321">MSVSIRQLSVRQIHLLIFLVVGILIGYAAYSMKILGLEPCPLCITQQFLYCIVGLSAFIAYIHNPKLYTYKIYSGVILFASAFGSWVAGRQLWLQGLPEDQVPLCGPPLEYILEVFPLFDVINTLFMGDGNCAEITWHFLGLSMAGWSLIFFVLFMFLSVIVIFKSYSDNR</sequence>
<name>A0A381QNE4_9ZZZZ</name>
<dbReference type="EMBL" id="UINC01001432">
    <property type="protein sequence ID" value="SUZ80570.1"/>
    <property type="molecule type" value="Genomic_DNA"/>
</dbReference>
<proteinExistence type="inferred from homology"/>
<dbReference type="PANTHER" id="PTHR36570">
    <property type="entry name" value="DISULFIDE BOND FORMATION PROTEIN B"/>
    <property type="match status" value="1"/>
</dbReference>
<evidence type="ECO:0000256" key="5">
    <source>
        <dbReference type="ARBA" id="ARBA00022519"/>
    </source>
</evidence>
<feature type="transmembrane region" description="Helical" evidence="14">
    <location>
        <begin position="70"/>
        <end position="88"/>
    </location>
</feature>
<evidence type="ECO:0000256" key="1">
    <source>
        <dbReference type="ARBA" id="ARBA00004429"/>
    </source>
</evidence>
<dbReference type="AlphaFoldDB" id="A0A381QNE4"/>
<dbReference type="Pfam" id="PF02600">
    <property type="entry name" value="DsbB"/>
    <property type="match status" value="1"/>
</dbReference>